<evidence type="ECO:0000256" key="4">
    <source>
        <dbReference type="PROSITE-ProRule" id="PRU00023"/>
    </source>
</evidence>
<feature type="domain" description="Peptidase A2" evidence="7">
    <location>
        <begin position="770"/>
        <end position="783"/>
    </location>
</feature>
<dbReference type="GO" id="GO:0004674">
    <property type="term" value="F:protein serine/threonine kinase activity"/>
    <property type="evidence" value="ECO:0007669"/>
    <property type="project" value="TreeGrafter"/>
</dbReference>
<dbReference type="GO" id="GO:0005524">
    <property type="term" value="F:ATP binding"/>
    <property type="evidence" value="ECO:0007669"/>
    <property type="project" value="UniProtKB-KW"/>
</dbReference>
<sequence>MADMTAPIVLLSEQQQQWLDSATENHWLRRIDFQEISHLQMGVASGGFGIVHAGKWRGMPVAIKVLFSLADFIQEVQIHRAVQDFENVVKFFGVTRMRGNGDYGMVLQFAGRGSLRDYLSKHFDKLDWTKKLRLARDVASGINFIHLENICHHDLHSRNVLIDDKGKALITDFGLSRYLNKELSNNGVRGVVPYISPERLKNAPFDKSSDIYSLGVIMWELTSGYPPFDRDGENYMLAFHITTGTREKVIPGTPVEYSELYQKCWDGEPSNRPPLSIILDTLDNLLANRTNGGGSSPNDGSSRRLEDSHGPPHSLPTATQTAVVSYEPLRKSAPITSKLPAIETTFEGQPSKPVANISPLVPKHNLSRNHPVIATNTDTGNTVDVVDRMQGLRVDDTTERPAGPPITPARPVWMQTPGTPNGGMGTRHIHPTSPKQPITPPQQSPVKTAPRVGHPLNDPSGVRHSPKNANVSPTIPEMGGGGLESMAEMGSPSVMPLGSPPMQQQRLHQFYPQQQQQQQQHQQQQLQGFHINQFQHPFPQPYPPQPMYPPQQHQQQQQQQQQQQHQQQYPHAYPPYPYPSNGHARPALPDLSAYPGYGQANIPFHGYQQASIPATTSARPITASSSGRVTSNNSNNNWIPLDGKTRIREFFMATLRKSFDAIQWHLDHGADVMERYDIMSGRTPLHAAAMSGSLEVMKLLCEAAGSRLNLNEEDDSGQTPLHLMTHYGTNDSFPVLDYMLEKEANPNAQDSERRTPLMTALTLNDNGQLVETLLDYGADPTIMYLNNNALAEAAIRLRYECVKVLLETDLSMSEPQSLDHAIDGCYRLTDTKNQNRGLILNLLVRWRNNAEGVQRRRTLATLIAARSMQLGPRRINRQRLARQVLESTESMVHNQARIT</sequence>
<keyword evidence="2" id="KW-0547">Nucleotide-binding</keyword>
<dbReference type="PANTHER" id="PTHR44329:SF298">
    <property type="entry name" value="MIXED LINEAGE KINASE DOMAIN-LIKE PROTEIN"/>
    <property type="match status" value="1"/>
</dbReference>
<evidence type="ECO:0000256" key="3">
    <source>
        <dbReference type="ARBA" id="ARBA00022840"/>
    </source>
</evidence>
<feature type="region of interest" description="Disordered" evidence="5">
    <location>
        <begin position="288"/>
        <end position="319"/>
    </location>
</feature>
<evidence type="ECO:0000259" key="7">
    <source>
        <dbReference type="PROSITE" id="PS50175"/>
    </source>
</evidence>
<feature type="repeat" description="ANK" evidence="4">
    <location>
        <begin position="752"/>
        <end position="785"/>
    </location>
</feature>
<proteinExistence type="inferred from homology"/>
<dbReference type="Gene3D" id="1.10.510.10">
    <property type="entry name" value="Transferase(Phosphotransferase) domain 1"/>
    <property type="match status" value="1"/>
</dbReference>
<evidence type="ECO:0000313" key="9">
    <source>
        <dbReference type="Proteomes" id="UP000707451"/>
    </source>
</evidence>
<feature type="compositionally biased region" description="Pro residues" evidence="5">
    <location>
        <begin position="538"/>
        <end position="549"/>
    </location>
</feature>
<dbReference type="InterPro" id="IPR002110">
    <property type="entry name" value="Ankyrin_rpt"/>
</dbReference>
<feature type="region of interest" description="Disordered" evidence="5">
    <location>
        <begin position="395"/>
        <end position="592"/>
    </location>
</feature>
<dbReference type="InterPro" id="IPR001995">
    <property type="entry name" value="Peptidase_A2_cat"/>
</dbReference>
<dbReference type="Pfam" id="PF07714">
    <property type="entry name" value="PK_Tyr_Ser-Thr"/>
    <property type="match status" value="1"/>
</dbReference>
<dbReference type="GO" id="GO:0006508">
    <property type="term" value="P:proteolysis"/>
    <property type="evidence" value="ECO:0007669"/>
    <property type="project" value="InterPro"/>
</dbReference>
<dbReference type="SUPFAM" id="SSF56112">
    <property type="entry name" value="Protein kinase-like (PK-like)"/>
    <property type="match status" value="1"/>
</dbReference>
<reference evidence="8" key="1">
    <citation type="submission" date="2021-06" db="EMBL/GenBank/DDBJ databases">
        <title>Genome Sequence of Mortierella hyaline Strain SCG-10, a Cold-Adapted, Nitrate-Reducing Fungus Isolated from Soil in Minnesota, USA.</title>
        <authorList>
            <person name="Aldossari N."/>
        </authorList>
    </citation>
    <scope>NUCLEOTIDE SEQUENCE</scope>
    <source>
        <strain evidence="8">SCG-10</strain>
    </source>
</reference>
<dbReference type="InterPro" id="IPR000719">
    <property type="entry name" value="Prot_kinase_dom"/>
</dbReference>
<dbReference type="Gene3D" id="1.25.40.20">
    <property type="entry name" value="Ankyrin repeat-containing domain"/>
    <property type="match status" value="1"/>
</dbReference>
<dbReference type="PROSITE" id="PS50175">
    <property type="entry name" value="ASP_PROT_RETROV"/>
    <property type="match status" value="1"/>
</dbReference>
<evidence type="ECO:0000313" key="8">
    <source>
        <dbReference type="EMBL" id="KAG9064524.1"/>
    </source>
</evidence>
<dbReference type="InterPro" id="IPR011009">
    <property type="entry name" value="Kinase-like_dom_sf"/>
</dbReference>
<dbReference type="InterPro" id="IPR036770">
    <property type="entry name" value="Ankyrin_rpt-contain_sf"/>
</dbReference>
<comment type="similarity">
    <text evidence="1">Belongs to the protein kinase superfamily. TKL Ser/Thr protein kinase family.</text>
</comment>
<feature type="compositionally biased region" description="Basic and acidic residues" evidence="5">
    <location>
        <begin position="301"/>
        <end position="310"/>
    </location>
</feature>
<dbReference type="SUPFAM" id="SSF48403">
    <property type="entry name" value="Ankyrin repeat"/>
    <property type="match status" value="1"/>
</dbReference>
<evidence type="ECO:0000259" key="6">
    <source>
        <dbReference type="PROSITE" id="PS50011"/>
    </source>
</evidence>
<dbReference type="EMBL" id="JAHRHY010000014">
    <property type="protein sequence ID" value="KAG9064524.1"/>
    <property type="molecule type" value="Genomic_DNA"/>
</dbReference>
<dbReference type="Proteomes" id="UP000707451">
    <property type="component" value="Unassembled WGS sequence"/>
</dbReference>
<feature type="repeat" description="ANK" evidence="4">
    <location>
        <begin position="680"/>
        <end position="712"/>
    </location>
</feature>
<protein>
    <recommendedName>
        <fullName evidence="10">Kinase-like protein</fullName>
    </recommendedName>
</protein>
<dbReference type="PROSITE" id="PS50297">
    <property type="entry name" value="ANK_REP_REGION"/>
    <property type="match status" value="2"/>
</dbReference>
<keyword evidence="4" id="KW-0040">ANK repeat</keyword>
<dbReference type="PRINTS" id="PR00109">
    <property type="entry name" value="TYRKINASE"/>
</dbReference>
<dbReference type="PROSITE" id="PS50088">
    <property type="entry name" value="ANK_REPEAT"/>
    <property type="match status" value="3"/>
</dbReference>
<dbReference type="InterPro" id="IPR001245">
    <property type="entry name" value="Ser-Thr/Tyr_kinase_cat_dom"/>
</dbReference>
<dbReference type="OrthoDB" id="6718656at2759"/>
<dbReference type="Pfam" id="PF12796">
    <property type="entry name" value="Ank_2"/>
    <property type="match status" value="1"/>
</dbReference>
<dbReference type="SMART" id="SM00248">
    <property type="entry name" value="ANK"/>
    <property type="match status" value="4"/>
</dbReference>
<evidence type="ECO:0000256" key="5">
    <source>
        <dbReference type="SAM" id="MobiDB-lite"/>
    </source>
</evidence>
<evidence type="ECO:0000256" key="2">
    <source>
        <dbReference type="ARBA" id="ARBA00022741"/>
    </source>
</evidence>
<feature type="domain" description="Protein kinase" evidence="6">
    <location>
        <begin position="37"/>
        <end position="286"/>
    </location>
</feature>
<comment type="caution">
    <text evidence="8">The sequence shown here is derived from an EMBL/GenBank/DDBJ whole genome shotgun (WGS) entry which is preliminary data.</text>
</comment>
<gene>
    <name evidence="8" type="ORF">KI688_003714</name>
</gene>
<evidence type="ECO:0000256" key="1">
    <source>
        <dbReference type="ARBA" id="ARBA00005843"/>
    </source>
</evidence>
<accession>A0A9P8BQ40</accession>
<dbReference type="InterPro" id="IPR051681">
    <property type="entry name" value="Ser/Thr_Kinases-Pseudokinases"/>
</dbReference>
<name>A0A9P8BQ40_9FUNG</name>
<feature type="compositionally biased region" description="Low complexity" evidence="5">
    <location>
        <begin position="550"/>
        <end position="571"/>
    </location>
</feature>
<feature type="compositionally biased region" description="Low complexity" evidence="5">
    <location>
        <begin position="503"/>
        <end position="537"/>
    </location>
</feature>
<feature type="repeat" description="ANK" evidence="4">
    <location>
        <begin position="716"/>
        <end position="751"/>
    </location>
</feature>
<dbReference type="PRINTS" id="PR01415">
    <property type="entry name" value="ANKYRIN"/>
</dbReference>
<organism evidence="8 9">
    <name type="scientific">Linnemannia hyalina</name>
    <dbReference type="NCBI Taxonomy" id="64524"/>
    <lineage>
        <taxon>Eukaryota</taxon>
        <taxon>Fungi</taxon>
        <taxon>Fungi incertae sedis</taxon>
        <taxon>Mucoromycota</taxon>
        <taxon>Mortierellomycotina</taxon>
        <taxon>Mortierellomycetes</taxon>
        <taxon>Mortierellales</taxon>
        <taxon>Mortierellaceae</taxon>
        <taxon>Linnemannia</taxon>
    </lineage>
</organism>
<dbReference type="GO" id="GO:0004190">
    <property type="term" value="F:aspartic-type endopeptidase activity"/>
    <property type="evidence" value="ECO:0007669"/>
    <property type="project" value="InterPro"/>
</dbReference>
<keyword evidence="9" id="KW-1185">Reference proteome</keyword>
<dbReference type="AlphaFoldDB" id="A0A9P8BQ40"/>
<dbReference type="PROSITE" id="PS50011">
    <property type="entry name" value="PROTEIN_KINASE_DOM"/>
    <property type="match status" value="1"/>
</dbReference>
<dbReference type="PANTHER" id="PTHR44329">
    <property type="entry name" value="SERINE/THREONINE-PROTEIN KINASE TNNI3K-RELATED"/>
    <property type="match status" value="1"/>
</dbReference>
<keyword evidence="3" id="KW-0067">ATP-binding</keyword>
<evidence type="ECO:0008006" key="10">
    <source>
        <dbReference type="Google" id="ProtNLM"/>
    </source>
</evidence>